<dbReference type="EMBL" id="CM035414">
    <property type="protein sequence ID" value="KAH7429991.1"/>
    <property type="molecule type" value="Genomic_DNA"/>
</dbReference>
<accession>A0A8T2U3Y5</accession>
<dbReference type="AlphaFoldDB" id="A0A8T2U3Y5"/>
<evidence type="ECO:0000313" key="2">
    <source>
        <dbReference type="EMBL" id="KAH7429992.1"/>
    </source>
</evidence>
<gene>
    <name evidence="1" type="ORF">KP509_09G077400</name>
    <name evidence="2" type="ORF">KP509_09G077500</name>
</gene>
<sequence length="51" mass="5824">MTFRFHIVANSSELEIQRSTAVGLCDPERPSDFYLPIYLLEFVCTSMLPGK</sequence>
<comment type="caution">
    <text evidence="2">The sequence shown here is derived from an EMBL/GenBank/DDBJ whole genome shotgun (WGS) entry which is preliminary data.</text>
</comment>
<evidence type="ECO:0000313" key="3">
    <source>
        <dbReference type="Proteomes" id="UP000825935"/>
    </source>
</evidence>
<name>A0A8T2U3Y5_CERRI</name>
<keyword evidence="3" id="KW-1185">Reference proteome</keyword>
<proteinExistence type="predicted"/>
<organism evidence="2 3">
    <name type="scientific">Ceratopteris richardii</name>
    <name type="common">Triangle waterfern</name>
    <dbReference type="NCBI Taxonomy" id="49495"/>
    <lineage>
        <taxon>Eukaryota</taxon>
        <taxon>Viridiplantae</taxon>
        <taxon>Streptophyta</taxon>
        <taxon>Embryophyta</taxon>
        <taxon>Tracheophyta</taxon>
        <taxon>Polypodiopsida</taxon>
        <taxon>Polypodiidae</taxon>
        <taxon>Polypodiales</taxon>
        <taxon>Pteridineae</taxon>
        <taxon>Pteridaceae</taxon>
        <taxon>Parkerioideae</taxon>
        <taxon>Ceratopteris</taxon>
    </lineage>
</organism>
<reference evidence="2" key="1">
    <citation type="submission" date="2021-08" db="EMBL/GenBank/DDBJ databases">
        <title>WGS assembly of Ceratopteris richardii.</title>
        <authorList>
            <person name="Marchant D.B."/>
            <person name="Chen G."/>
            <person name="Jenkins J."/>
            <person name="Shu S."/>
            <person name="Leebens-Mack J."/>
            <person name="Grimwood J."/>
            <person name="Schmutz J."/>
            <person name="Soltis P."/>
            <person name="Soltis D."/>
            <person name="Chen Z.-H."/>
        </authorList>
    </citation>
    <scope>NUCLEOTIDE SEQUENCE</scope>
    <source>
        <strain evidence="2">Whitten #5841</strain>
        <tissue evidence="2">Leaf</tissue>
    </source>
</reference>
<evidence type="ECO:0000313" key="1">
    <source>
        <dbReference type="EMBL" id="KAH7429991.1"/>
    </source>
</evidence>
<protein>
    <submittedName>
        <fullName evidence="2">Uncharacterized protein</fullName>
    </submittedName>
</protein>
<dbReference type="Proteomes" id="UP000825935">
    <property type="component" value="Chromosome 9"/>
</dbReference>
<dbReference type="EMBL" id="CM035414">
    <property type="protein sequence ID" value="KAH7429992.1"/>
    <property type="molecule type" value="Genomic_DNA"/>
</dbReference>